<feature type="compositionally biased region" description="Polar residues" evidence="1">
    <location>
        <begin position="287"/>
        <end position="308"/>
    </location>
</feature>
<feature type="region of interest" description="Disordered" evidence="1">
    <location>
        <begin position="131"/>
        <end position="173"/>
    </location>
</feature>
<proteinExistence type="predicted"/>
<evidence type="ECO:0000313" key="5">
    <source>
        <dbReference type="Proteomes" id="UP000488956"/>
    </source>
</evidence>
<dbReference type="EMBL" id="QXGC01001092">
    <property type="protein sequence ID" value="KAE9211516.1"/>
    <property type="molecule type" value="Genomic_DNA"/>
</dbReference>
<evidence type="ECO:0000313" key="2">
    <source>
        <dbReference type="EMBL" id="KAE9094561.1"/>
    </source>
</evidence>
<accession>A0A6G0KPU4</accession>
<feature type="compositionally biased region" description="Acidic residues" evidence="1">
    <location>
        <begin position="138"/>
        <end position="147"/>
    </location>
</feature>
<name>A0A6G0KPU4_9STRA</name>
<evidence type="ECO:0000313" key="3">
    <source>
        <dbReference type="EMBL" id="KAE9211516.1"/>
    </source>
</evidence>
<sequence length="416" mass="45484">MRFRLALSQTVVLVKTSHTDWDRRTTRQDAETDGFGTSKGVFVPGAFLLVPTRALHYLQDSINLQLLFENLDIHYSSLVGVCLGALELLVTATLASMEARRRKRKGQQSAEAVQQELDRKISCGFDLAPAELSSGGSDSDDAGNDSDEGYRSSSTNSLPSDDERDVKCSRSRTNAPKLRVVDSLDLSMSVSMFGGEQGFPHQADPAWHSKTDERSGCLKVPGGKADRKISGEQLGRKAVCKVSRIPKLVERRRQMQAVEKRTDESVSSRRTSSAVASYCKGLDEHSSLSGERSNRATSTQPLANKPNQATLEVKTRDSEQAFMNAQCISDDIDSTTVKEQQLLQSLEKLNQRLTNVSTPAVVVLGSGQQENQCELQFTAAQSASSLDTVKEAVNEKELRAAAALSCLEVFTNLEFA</sequence>
<dbReference type="AlphaFoldDB" id="A0A6G0KPU4"/>
<feature type="compositionally biased region" description="Basic and acidic residues" evidence="1">
    <location>
        <begin position="207"/>
        <end position="216"/>
    </location>
</feature>
<evidence type="ECO:0000256" key="1">
    <source>
        <dbReference type="SAM" id="MobiDB-lite"/>
    </source>
</evidence>
<comment type="caution">
    <text evidence="2">The sequence shown here is derived from an EMBL/GenBank/DDBJ whole genome shotgun (WGS) entry which is preliminary data.</text>
</comment>
<dbReference type="Proteomes" id="UP000476176">
    <property type="component" value="Unassembled WGS sequence"/>
</dbReference>
<organism evidence="2 5">
    <name type="scientific">Phytophthora fragariae</name>
    <dbReference type="NCBI Taxonomy" id="53985"/>
    <lineage>
        <taxon>Eukaryota</taxon>
        <taxon>Sar</taxon>
        <taxon>Stramenopiles</taxon>
        <taxon>Oomycota</taxon>
        <taxon>Peronosporomycetes</taxon>
        <taxon>Peronosporales</taxon>
        <taxon>Peronosporaceae</taxon>
        <taxon>Phytophthora</taxon>
    </lineage>
</organism>
<protein>
    <submittedName>
        <fullName evidence="2">Uncharacterized protein</fullName>
    </submittedName>
</protein>
<dbReference type="Proteomes" id="UP000488956">
    <property type="component" value="Unassembled WGS sequence"/>
</dbReference>
<feature type="region of interest" description="Disordered" evidence="1">
    <location>
        <begin position="284"/>
        <end position="308"/>
    </location>
</feature>
<gene>
    <name evidence="3" type="ORF">PF004_g15899</name>
    <name evidence="2" type="ORF">PF010_g17048</name>
</gene>
<dbReference type="EMBL" id="QXFX01001206">
    <property type="protein sequence ID" value="KAE9094561.1"/>
    <property type="molecule type" value="Genomic_DNA"/>
</dbReference>
<feature type="region of interest" description="Disordered" evidence="1">
    <location>
        <begin position="203"/>
        <end position="225"/>
    </location>
</feature>
<reference evidence="4 5" key="1">
    <citation type="submission" date="2018-09" db="EMBL/GenBank/DDBJ databases">
        <title>Genomic investigation of the strawberry pathogen Phytophthora fragariae indicates pathogenicity is determined by transcriptional variation in three key races.</title>
        <authorList>
            <person name="Adams T.M."/>
            <person name="Armitage A.D."/>
            <person name="Sobczyk M.K."/>
            <person name="Bates H.J."/>
            <person name="Dunwell J.M."/>
            <person name="Nellist C.F."/>
            <person name="Harrison R.J."/>
        </authorList>
    </citation>
    <scope>NUCLEOTIDE SEQUENCE [LARGE SCALE GENOMIC DNA]</scope>
    <source>
        <strain evidence="3 4">BC-23</strain>
        <strain evidence="2 5">ONT-3</strain>
    </source>
</reference>
<evidence type="ECO:0000313" key="4">
    <source>
        <dbReference type="Proteomes" id="UP000476176"/>
    </source>
</evidence>